<dbReference type="EMBL" id="LGHE01000308">
    <property type="protein sequence ID" value="KUK98727.1"/>
    <property type="molecule type" value="Genomic_DNA"/>
</dbReference>
<comment type="caution">
    <text evidence="4">The sequence shown here is derived from an EMBL/GenBank/DDBJ whole genome shotgun (WGS) entry which is preliminary data.</text>
</comment>
<dbReference type="PANTHER" id="PTHR30337">
    <property type="entry name" value="COMPONENT OF ATP-DEPENDENT DSDNA EXONUCLEASE"/>
    <property type="match status" value="1"/>
</dbReference>
<dbReference type="Proteomes" id="UP000054598">
    <property type="component" value="Unassembled WGS sequence"/>
</dbReference>
<dbReference type="InterPro" id="IPR041796">
    <property type="entry name" value="Mre11_N"/>
</dbReference>
<dbReference type="InterPro" id="IPR050535">
    <property type="entry name" value="DNA_Repair-Maintenance_Comp"/>
</dbReference>
<accession>A0A117MDX2</accession>
<proteinExistence type="predicted"/>
<dbReference type="GO" id="GO:0016787">
    <property type="term" value="F:hydrolase activity"/>
    <property type="evidence" value="ECO:0007669"/>
    <property type="project" value="UniProtKB-KW"/>
</dbReference>
<feature type="domain" description="Calcineurin-like phosphoesterase" evidence="3">
    <location>
        <begin position="16"/>
        <end position="216"/>
    </location>
</feature>
<feature type="compositionally biased region" description="Polar residues" evidence="2">
    <location>
        <begin position="298"/>
        <end position="323"/>
    </location>
</feature>
<dbReference type="Pfam" id="PF00149">
    <property type="entry name" value="Metallophos"/>
    <property type="match status" value="1"/>
</dbReference>
<dbReference type="SUPFAM" id="SSF56300">
    <property type="entry name" value="Metallo-dependent phosphatases"/>
    <property type="match status" value="1"/>
</dbReference>
<evidence type="ECO:0000313" key="5">
    <source>
        <dbReference type="Proteomes" id="UP000054598"/>
    </source>
</evidence>
<dbReference type="PANTHER" id="PTHR30337:SF7">
    <property type="entry name" value="PHOSPHOESTERASE"/>
    <property type="match status" value="1"/>
</dbReference>
<protein>
    <submittedName>
        <fullName evidence="4">Metallophosphoesterase</fullName>
    </submittedName>
</protein>
<keyword evidence="1" id="KW-0378">Hydrolase</keyword>
<evidence type="ECO:0000256" key="1">
    <source>
        <dbReference type="ARBA" id="ARBA00022801"/>
    </source>
</evidence>
<evidence type="ECO:0000313" key="4">
    <source>
        <dbReference type="EMBL" id="KUK98727.1"/>
    </source>
</evidence>
<feature type="region of interest" description="Disordered" evidence="2">
    <location>
        <begin position="282"/>
        <end position="323"/>
    </location>
</feature>
<dbReference type="InterPro" id="IPR029052">
    <property type="entry name" value="Metallo-depent_PP-like"/>
</dbReference>
<sequence>MPGKRNTSKTQSNNLLKFVHTADLHLGSPLAVMAGSGEQVASQLARATFKGFENIVDLCIREEVDFLLISGDIYDSADRGIYEQLTFRKYLQRLSDSGIPVYLAFGNHDPLDGWAARIDWPENVHVMSGDEPECLFFRGEDGKEAAIVGVSYRTRETYDNLATRFPLKERDWPFTIGMLHCTLDAGFGHEPYAPCSLNDLVERGYDYWALGHIHKPGVIRRSGPAVVYPGNPQGRDIGESGPRGCCLVSVGRIPMDRRSSAVSPSPGEGGFTHRWSVRGRFPRSFSRSGTMKEEKRPSSSSRGLSTGPNPPSTGSWSQQESIS</sequence>
<organism evidence="4 5">
    <name type="scientific">Methanoculleus marisnigri</name>
    <dbReference type="NCBI Taxonomy" id="2198"/>
    <lineage>
        <taxon>Archaea</taxon>
        <taxon>Methanobacteriati</taxon>
        <taxon>Methanobacteriota</taxon>
        <taxon>Stenosarchaea group</taxon>
        <taxon>Methanomicrobia</taxon>
        <taxon>Methanomicrobiales</taxon>
        <taxon>Methanomicrobiaceae</taxon>
        <taxon>Methanoculleus</taxon>
    </lineage>
</organism>
<dbReference type="CDD" id="cd00840">
    <property type="entry name" value="MPP_Mre11_N"/>
    <property type="match status" value="1"/>
</dbReference>
<gene>
    <name evidence="4" type="ORF">XE10_1986</name>
</gene>
<evidence type="ECO:0000256" key="2">
    <source>
        <dbReference type="SAM" id="MobiDB-lite"/>
    </source>
</evidence>
<evidence type="ECO:0000259" key="3">
    <source>
        <dbReference type="Pfam" id="PF00149"/>
    </source>
</evidence>
<name>A0A117MDX2_9EURY</name>
<dbReference type="PATRIC" id="fig|2198.3.peg.16"/>
<reference evidence="5" key="1">
    <citation type="journal article" date="2015" name="MBio">
        <title>Genome-Resolved Metagenomic Analysis Reveals Roles for Candidate Phyla and Other Microbial Community Members in Biogeochemical Transformations in Oil Reservoirs.</title>
        <authorList>
            <person name="Hu P."/>
            <person name="Tom L."/>
            <person name="Singh A."/>
            <person name="Thomas B.C."/>
            <person name="Baker B.J."/>
            <person name="Piceno Y.M."/>
            <person name="Andersen G.L."/>
            <person name="Banfield J.F."/>
        </authorList>
    </citation>
    <scope>NUCLEOTIDE SEQUENCE [LARGE SCALE GENOMIC DNA]</scope>
</reference>
<dbReference type="AlphaFoldDB" id="A0A117MDX2"/>
<dbReference type="InterPro" id="IPR004843">
    <property type="entry name" value="Calcineurin-like_PHP"/>
</dbReference>
<dbReference type="Gene3D" id="3.60.21.10">
    <property type="match status" value="1"/>
</dbReference>